<dbReference type="EMBL" id="CP031158">
    <property type="protein sequence ID" value="AXG99105.1"/>
    <property type="molecule type" value="Genomic_DNA"/>
</dbReference>
<name>A0A345IHD3_9DEIO</name>
<protein>
    <recommendedName>
        <fullName evidence="4">Outer membrane protein beta-barrel domain-containing protein</fullName>
    </recommendedName>
</protein>
<dbReference type="RefSeq" id="WP_114671986.1">
    <property type="nucleotide sequence ID" value="NZ_CP031158.1"/>
</dbReference>
<evidence type="ECO:0000313" key="2">
    <source>
        <dbReference type="EMBL" id="AXG99105.1"/>
    </source>
</evidence>
<organism evidence="2 3">
    <name type="scientific">Deinococcus wulumuqiensis</name>
    <dbReference type="NCBI Taxonomy" id="980427"/>
    <lineage>
        <taxon>Bacteria</taxon>
        <taxon>Thermotogati</taxon>
        <taxon>Deinococcota</taxon>
        <taxon>Deinococci</taxon>
        <taxon>Deinococcales</taxon>
        <taxon>Deinococcaceae</taxon>
        <taxon>Deinococcus</taxon>
    </lineage>
</organism>
<reference evidence="2 3" key="1">
    <citation type="submission" date="2018-07" db="EMBL/GenBank/DDBJ databases">
        <title>Complete Genome and Methylome Analysis of Deinococcus wulumuqiensis NEB 479.</title>
        <authorList>
            <person name="Fomenkov A."/>
            <person name="Luyten Y."/>
            <person name="Vincze T."/>
            <person name="Anton B.P."/>
            <person name="Clark T."/>
            <person name="Roberts R.J."/>
            <person name="Morgan R.D."/>
        </authorList>
    </citation>
    <scope>NUCLEOTIDE SEQUENCE [LARGE SCALE GENOMIC DNA]</scope>
    <source>
        <strain evidence="2 3">NEB 479</strain>
    </source>
</reference>
<dbReference type="Proteomes" id="UP000253744">
    <property type="component" value="Chromosome"/>
</dbReference>
<gene>
    <name evidence="2" type="ORF">DVJ83_07935</name>
</gene>
<evidence type="ECO:0000256" key="1">
    <source>
        <dbReference type="SAM" id="SignalP"/>
    </source>
</evidence>
<sequence>MKKLALSLLALTALSSASAAERFGFYLLGAQYERDTNATDSFRVGLGLPVAGVFEGTGVVGVTGNVGWLRHTRALNGDGTGVQPYYGAGLGLSTVFASNSQASVGGVVVYPHVLGGANFGLNDRWALFAEASAGVNVYAVGASSSYSSDSTSGVGPGFGLRVGASYRIR</sequence>
<keyword evidence="1" id="KW-0732">Signal</keyword>
<evidence type="ECO:0008006" key="4">
    <source>
        <dbReference type="Google" id="ProtNLM"/>
    </source>
</evidence>
<dbReference type="AlphaFoldDB" id="A0A345IHD3"/>
<accession>A0A345IHD3</accession>
<evidence type="ECO:0000313" key="3">
    <source>
        <dbReference type="Proteomes" id="UP000253744"/>
    </source>
</evidence>
<proteinExistence type="predicted"/>
<feature type="signal peptide" evidence="1">
    <location>
        <begin position="1"/>
        <end position="19"/>
    </location>
</feature>
<feature type="chain" id="PRO_5016658163" description="Outer membrane protein beta-barrel domain-containing protein" evidence="1">
    <location>
        <begin position="20"/>
        <end position="169"/>
    </location>
</feature>
<dbReference type="STRING" id="1288484.GCA_000348665_01220"/>
<dbReference type="KEGG" id="dwu:DVJ83_07935"/>